<protein>
    <submittedName>
        <fullName evidence="2">Uncharacterized protein</fullName>
    </submittedName>
</protein>
<keyword evidence="3" id="KW-1185">Reference proteome</keyword>
<feature type="region of interest" description="Disordered" evidence="1">
    <location>
        <begin position="184"/>
        <end position="218"/>
    </location>
</feature>
<evidence type="ECO:0000256" key="1">
    <source>
        <dbReference type="SAM" id="MobiDB-lite"/>
    </source>
</evidence>
<evidence type="ECO:0000313" key="2">
    <source>
        <dbReference type="EMBL" id="OAA65107.1"/>
    </source>
</evidence>
<dbReference type="OrthoDB" id="5090566at2759"/>
<evidence type="ECO:0000313" key="3">
    <source>
        <dbReference type="Proteomes" id="UP000076881"/>
    </source>
</evidence>
<name>A0A167XL32_CORDF</name>
<organism evidence="2 3">
    <name type="scientific">Akanthomyces lecanii RCEF 1005</name>
    <dbReference type="NCBI Taxonomy" id="1081108"/>
    <lineage>
        <taxon>Eukaryota</taxon>
        <taxon>Fungi</taxon>
        <taxon>Dikarya</taxon>
        <taxon>Ascomycota</taxon>
        <taxon>Pezizomycotina</taxon>
        <taxon>Sordariomycetes</taxon>
        <taxon>Hypocreomycetidae</taxon>
        <taxon>Hypocreales</taxon>
        <taxon>Cordycipitaceae</taxon>
        <taxon>Akanthomyces</taxon>
        <taxon>Cordyceps confragosa</taxon>
    </lineage>
</organism>
<reference evidence="2 3" key="1">
    <citation type="journal article" date="2016" name="Genome Biol. Evol.">
        <title>Divergent and convergent evolution of fungal pathogenicity.</title>
        <authorList>
            <person name="Shang Y."/>
            <person name="Xiao G."/>
            <person name="Zheng P."/>
            <person name="Cen K."/>
            <person name="Zhan S."/>
            <person name="Wang C."/>
        </authorList>
    </citation>
    <scope>NUCLEOTIDE SEQUENCE [LARGE SCALE GENOMIC DNA]</scope>
    <source>
        <strain evidence="2 3">RCEF 1005</strain>
    </source>
</reference>
<proteinExistence type="predicted"/>
<dbReference type="EMBL" id="AZHF01000014">
    <property type="protein sequence ID" value="OAA65107.1"/>
    <property type="molecule type" value="Genomic_DNA"/>
</dbReference>
<dbReference type="Proteomes" id="UP000076881">
    <property type="component" value="Unassembled WGS sequence"/>
</dbReference>
<accession>A0A167XL32</accession>
<sequence>MSDEWQHHILHNRQMKAIHRDARGHEPFSIRFWNALFNQDFPFAENWLVAPEQLVNQDMRSGKKRVDTTIEHFNEARGTWQIIVIHEAKREGHSAKDLEQQTCNYAKAIITERLLSELYIITTIGTKLRTWRMTLDEKVLIPLFGGRGGTSKEYLETSDPNGDYEYQMFLVKVKGAAAYPQAPTLPSTGGLLQQPASSSSSDEAMGNEESPEGTASGTVRKYIEGTGKLIKSGRKMEFTYINEKGETESFVTWTENWNLDVKSGHMLFHSEKFGQTFACTKDW</sequence>
<gene>
    <name evidence="2" type="ORF">LEL_10554</name>
</gene>
<comment type="caution">
    <text evidence="2">The sequence shown here is derived from an EMBL/GenBank/DDBJ whole genome shotgun (WGS) entry which is preliminary data.</text>
</comment>
<feature type="compositionally biased region" description="Polar residues" evidence="1">
    <location>
        <begin position="184"/>
        <end position="202"/>
    </location>
</feature>
<dbReference type="AlphaFoldDB" id="A0A167XL32"/>